<dbReference type="Proteomes" id="UP001054945">
    <property type="component" value="Unassembled WGS sequence"/>
</dbReference>
<sequence length="78" mass="9337">MMVPQRELAVSCPVQTSPGPKFMKLKFNYSNFITHILCRKKKTWNKTSTEPQSRRDRLLRFFRIHQKYESPPSERPIV</sequence>
<dbReference type="AlphaFoldDB" id="A0AAV4XES6"/>
<gene>
    <name evidence="1" type="ORF">CEXT_86721</name>
</gene>
<protein>
    <submittedName>
        <fullName evidence="1">Uncharacterized protein</fullName>
    </submittedName>
</protein>
<dbReference type="EMBL" id="BPLR01017629">
    <property type="protein sequence ID" value="GIY93133.1"/>
    <property type="molecule type" value="Genomic_DNA"/>
</dbReference>
<comment type="caution">
    <text evidence="1">The sequence shown here is derived from an EMBL/GenBank/DDBJ whole genome shotgun (WGS) entry which is preliminary data.</text>
</comment>
<evidence type="ECO:0000313" key="2">
    <source>
        <dbReference type="Proteomes" id="UP001054945"/>
    </source>
</evidence>
<keyword evidence="2" id="KW-1185">Reference proteome</keyword>
<proteinExistence type="predicted"/>
<reference evidence="1 2" key="1">
    <citation type="submission" date="2021-06" db="EMBL/GenBank/DDBJ databases">
        <title>Caerostris extrusa draft genome.</title>
        <authorList>
            <person name="Kono N."/>
            <person name="Arakawa K."/>
        </authorList>
    </citation>
    <scope>NUCLEOTIDE SEQUENCE [LARGE SCALE GENOMIC DNA]</scope>
</reference>
<accession>A0AAV4XES6</accession>
<evidence type="ECO:0000313" key="1">
    <source>
        <dbReference type="EMBL" id="GIY93133.1"/>
    </source>
</evidence>
<organism evidence="1 2">
    <name type="scientific">Caerostris extrusa</name>
    <name type="common">Bark spider</name>
    <name type="synonym">Caerostris bankana</name>
    <dbReference type="NCBI Taxonomy" id="172846"/>
    <lineage>
        <taxon>Eukaryota</taxon>
        <taxon>Metazoa</taxon>
        <taxon>Ecdysozoa</taxon>
        <taxon>Arthropoda</taxon>
        <taxon>Chelicerata</taxon>
        <taxon>Arachnida</taxon>
        <taxon>Araneae</taxon>
        <taxon>Araneomorphae</taxon>
        <taxon>Entelegynae</taxon>
        <taxon>Araneoidea</taxon>
        <taxon>Araneidae</taxon>
        <taxon>Caerostris</taxon>
    </lineage>
</organism>
<name>A0AAV4XES6_CAEEX</name>